<proteinExistence type="predicted"/>
<dbReference type="Proteomes" id="UP000673691">
    <property type="component" value="Unassembled WGS sequence"/>
</dbReference>
<feature type="compositionally biased region" description="Basic residues" evidence="1">
    <location>
        <begin position="1"/>
        <end position="25"/>
    </location>
</feature>
<evidence type="ECO:0000313" key="3">
    <source>
        <dbReference type="Proteomes" id="UP000673691"/>
    </source>
</evidence>
<gene>
    <name evidence="2" type="ORF">BJ554DRAFT_6592</name>
</gene>
<sequence length="50" mass="5859">MPPPKKKRCHIKNGHPKIQRARTRGNRGERGGDFDWPYMQERELSVVSRG</sequence>
<comment type="caution">
    <text evidence="2">The sequence shown here is derived from an EMBL/GenBank/DDBJ whole genome shotgun (WGS) entry which is preliminary data.</text>
</comment>
<evidence type="ECO:0000313" key="2">
    <source>
        <dbReference type="EMBL" id="KAG5463548.1"/>
    </source>
</evidence>
<protein>
    <submittedName>
        <fullName evidence="2">Uncharacterized protein</fullName>
    </submittedName>
</protein>
<organism evidence="2 3">
    <name type="scientific">Olpidium bornovanus</name>
    <dbReference type="NCBI Taxonomy" id="278681"/>
    <lineage>
        <taxon>Eukaryota</taxon>
        <taxon>Fungi</taxon>
        <taxon>Fungi incertae sedis</taxon>
        <taxon>Olpidiomycota</taxon>
        <taxon>Olpidiomycotina</taxon>
        <taxon>Olpidiomycetes</taxon>
        <taxon>Olpidiales</taxon>
        <taxon>Olpidiaceae</taxon>
        <taxon>Olpidium</taxon>
    </lineage>
</organism>
<reference evidence="2 3" key="1">
    <citation type="journal article" name="Sci. Rep.">
        <title>Genome-scale phylogenetic analyses confirm Olpidium as the closest living zoosporic fungus to the non-flagellated, terrestrial fungi.</title>
        <authorList>
            <person name="Chang Y."/>
            <person name="Rochon D."/>
            <person name="Sekimoto S."/>
            <person name="Wang Y."/>
            <person name="Chovatia M."/>
            <person name="Sandor L."/>
            <person name="Salamov A."/>
            <person name="Grigoriev I.V."/>
            <person name="Stajich J.E."/>
            <person name="Spatafora J.W."/>
        </authorList>
    </citation>
    <scope>NUCLEOTIDE SEQUENCE [LARGE SCALE GENOMIC DNA]</scope>
    <source>
        <strain evidence="2">S191</strain>
    </source>
</reference>
<keyword evidence="3" id="KW-1185">Reference proteome</keyword>
<dbReference type="EMBL" id="JAEFCI010000445">
    <property type="protein sequence ID" value="KAG5463548.1"/>
    <property type="molecule type" value="Genomic_DNA"/>
</dbReference>
<evidence type="ECO:0000256" key="1">
    <source>
        <dbReference type="SAM" id="MobiDB-lite"/>
    </source>
</evidence>
<feature type="region of interest" description="Disordered" evidence="1">
    <location>
        <begin position="1"/>
        <end position="37"/>
    </location>
</feature>
<name>A0A8H8A2N0_9FUNG</name>
<dbReference type="AlphaFoldDB" id="A0A8H8A2N0"/>
<accession>A0A8H8A2N0</accession>